<reference evidence="1" key="1">
    <citation type="journal article" date="2014" name="Front. Microbiol.">
        <title>High frequency of phylogenetically diverse reductive dehalogenase-homologous genes in deep subseafloor sedimentary metagenomes.</title>
        <authorList>
            <person name="Kawai M."/>
            <person name="Futagami T."/>
            <person name="Toyoda A."/>
            <person name="Takaki Y."/>
            <person name="Nishi S."/>
            <person name="Hori S."/>
            <person name="Arai W."/>
            <person name="Tsubouchi T."/>
            <person name="Morono Y."/>
            <person name="Uchiyama I."/>
            <person name="Ito T."/>
            <person name="Fujiyama A."/>
            <person name="Inagaki F."/>
            <person name="Takami H."/>
        </authorList>
    </citation>
    <scope>NUCLEOTIDE SEQUENCE</scope>
    <source>
        <strain evidence="1">Expedition CK06-06</strain>
    </source>
</reference>
<proteinExistence type="predicted"/>
<evidence type="ECO:0000313" key="1">
    <source>
        <dbReference type="EMBL" id="GAH12874.1"/>
    </source>
</evidence>
<gene>
    <name evidence="1" type="ORF">S01H4_52468</name>
</gene>
<comment type="caution">
    <text evidence="1">The sequence shown here is derived from an EMBL/GenBank/DDBJ whole genome shotgun (WGS) entry which is preliminary data.</text>
</comment>
<protein>
    <submittedName>
        <fullName evidence="1">Uncharacterized protein</fullName>
    </submittedName>
</protein>
<name>X1E6R5_9ZZZZ</name>
<organism evidence="1">
    <name type="scientific">marine sediment metagenome</name>
    <dbReference type="NCBI Taxonomy" id="412755"/>
    <lineage>
        <taxon>unclassified sequences</taxon>
        <taxon>metagenomes</taxon>
        <taxon>ecological metagenomes</taxon>
    </lineage>
</organism>
<dbReference type="AlphaFoldDB" id="X1E6R5"/>
<accession>X1E6R5</accession>
<dbReference type="EMBL" id="BART01029980">
    <property type="protein sequence ID" value="GAH12874.1"/>
    <property type="molecule type" value="Genomic_DNA"/>
</dbReference>
<feature type="non-terminal residue" evidence="1">
    <location>
        <position position="75"/>
    </location>
</feature>
<sequence length="75" mass="8452">MGKYVFNPFTGNLDFLNDLTKIDSDLIPDTTNAYDVGSTTLKWKDGFFAGDLTVTDVYLTDYYITGKIIFDTGDY</sequence>